<gene>
    <name evidence="1" type="ORF">ICC18_21725</name>
</gene>
<accession>A0A926KSY7</accession>
<evidence type="ECO:0000313" key="1">
    <source>
        <dbReference type="EMBL" id="MBD0382743.1"/>
    </source>
</evidence>
<keyword evidence="2" id="KW-1185">Reference proteome</keyword>
<organism evidence="1 2">
    <name type="scientific">Paenibacillus sedimenti</name>
    <dbReference type="NCBI Taxonomy" id="2770274"/>
    <lineage>
        <taxon>Bacteria</taxon>
        <taxon>Bacillati</taxon>
        <taxon>Bacillota</taxon>
        <taxon>Bacilli</taxon>
        <taxon>Bacillales</taxon>
        <taxon>Paenibacillaceae</taxon>
        <taxon>Paenibacillus</taxon>
    </lineage>
</organism>
<comment type="caution">
    <text evidence="1">The sequence shown here is derived from an EMBL/GenBank/DDBJ whole genome shotgun (WGS) entry which is preliminary data.</text>
</comment>
<dbReference type="Proteomes" id="UP000650466">
    <property type="component" value="Unassembled WGS sequence"/>
</dbReference>
<dbReference type="EMBL" id="JACVVD010000008">
    <property type="protein sequence ID" value="MBD0382743.1"/>
    <property type="molecule type" value="Genomic_DNA"/>
</dbReference>
<dbReference type="AlphaFoldDB" id="A0A926KSY7"/>
<protein>
    <submittedName>
        <fullName evidence="1">Uncharacterized protein</fullName>
    </submittedName>
</protein>
<proteinExistence type="predicted"/>
<reference evidence="1" key="1">
    <citation type="submission" date="2020-09" db="EMBL/GenBank/DDBJ databases">
        <title>Draft Genome Sequence of Paenibacillus sp. WST5.</title>
        <authorList>
            <person name="Bao Z."/>
        </authorList>
    </citation>
    <scope>NUCLEOTIDE SEQUENCE</scope>
    <source>
        <strain evidence="1">WST5</strain>
    </source>
</reference>
<name>A0A926KSY7_9BACL</name>
<evidence type="ECO:0000313" key="2">
    <source>
        <dbReference type="Proteomes" id="UP000650466"/>
    </source>
</evidence>
<sequence length="124" mass="13496">MIQMYILHVDQPELPISLNQAACFAFRYMIAATKVKIDRGAAIFSIAAPYFAPSTLGSESFKRSPISPNCKNEVNGASGWSSILPAYHALIEHSLAQSKLQSCKIGLQTVLVDVCNMQLCFSGL</sequence>